<dbReference type="EMBL" id="LR890047">
    <property type="protein sequence ID" value="CAD6512134.1"/>
    <property type="molecule type" value="Genomic_DNA"/>
</dbReference>
<feature type="transmembrane region" description="Helical" evidence="2">
    <location>
        <begin position="12"/>
        <end position="38"/>
    </location>
</feature>
<evidence type="ECO:0000259" key="3">
    <source>
        <dbReference type="PROSITE" id="PS50914"/>
    </source>
</evidence>
<keyword evidence="5" id="KW-1185">Reference proteome</keyword>
<dbReference type="NCBIfam" id="NF008247">
    <property type="entry name" value="PRK11023.1"/>
    <property type="match status" value="1"/>
</dbReference>
<dbReference type="KEGG" id="ptf:PROFFT_A_05790"/>
<keyword evidence="2" id="KW-0812">Transmembrane</keyword>
<keyword evidence="2" id="KW-1133">Transmembrane helix</keyword>
<dbReference type="PANTHER" id="PTHR34606:SF4">
    <property type="entry name" value="OUTER MEMBRANE LIPOPROTEIN DOLP"/>
    <property type="match status" value="1"/>
</dbReference>
<sequence>MTKDLPLTGYVPIALVIIISLFLHGCLAATVIGGAAFAAKTAIDPRSLGTQVDDGTLESRVFNALYKNKELKEEARISVTVYQGNILLTGQAPSNELITCAQQIAIDMNGRNAVYNEIRNEKPVSLETASHDLWITTKVRSELLISDIIKSPNIKVITENGEVFLLGLVTSKESKVAAKIASHIDGVKRVTTAFNILK</sequence>
<feature type="domain" description="BON" evidence="3">
    <location>
        <begin position="131"/>
        <end position="198"/>
    </location>
</feature>
<keyword evidence="1" id="KW-0732">Signal</keyword>
<feature type="domain" description="BON" evidence="3">
    <location>
        <begin position="53"/>
        <end position="122"/>
    </location>
</feature>
<name>A0A8E4MEX0_9ENTR</name>
<dbReference type="PANTHER" id="PTHR34606">
    <property type="entry name" value="BON DOMAIN-CONTAINING PROTEIN"/>
    <property type="match status" value="1"/>
</dbReference>
<dbReference type="AlphaFoldDB" id="A0A8E4MEX0"/>
<dbReference type="SMART" id="SM00749">
    <property type="entry name" value="BON"/>
    <property type="match status" value="2"/>
</dbReference>
<dbReference type="InterPro" id="IPR014004">
    <property type="entry name" value="Transpt-assoc_nodulatn_dom_bac"/>
</dbReference>
<dbReference type="Pfam" id="PF04972">
    <property type="entry name" value="BON"/>
    <property type="match status" value="2"/>
</dbReference>
<keyword evidence="2" id="KW-0472">Membrane</keyword>
<evidence type="ECO:0000256" key="2">
    <source>
        <dbReference type="SAM" id="Phobius"/>
    </source>
</evidence>
<evidence type="ECO:0000256" key="1">
    <source>
        <dbReference type="ARBA" id="ARBA00022729"/>
    </source>
</evidence>
<proteinExistence type="predicted"/>
<protein>
    <submittedName>
        <fullName evidence="4">Uncharacterized protein YraP</fullName>
    </submittedName>
</protein>
<dbReference type="RefSeq" id="WP_216782764.1">
    <property type="nucleotide sequence ID" value="NZ_LR890047.1"/>
</dbReference>
<dbReference type="InterPro" id="IPR007055">
    <property type="entry name" value="BON_dom"/>
</dbReference>
<accession>A0A8E4MEX0</accession>
<gene>
    <name evidence="4" type="primary">yraP</name>
    <name evidence="4" type="ORF">PROFFT_A_05790</name>
</gene>
<reference evidence="4" key="1">
    <citation type="submission" date="2020-10" db="EMBL/GenBank/DDBJ databases">
        <authorList>
            <person name="Szabo G."/>
        </authorList>
    </citation>
    <scope>NUCLEOTIDE SEQUENCE</scope>
    <source>
        <strain evidence="4">PROFFT</strain>
    </source>
</reference>
<evidence type="ECO:0000313" key="5">
    <source>
        <dbReference type="Proteomes" id="UP000683585"/>
    </source>
</evidence>
<dbReference type="Proteomes" id="UP000683585">
    <property type="component" value="Chromosome"/>
</dbReference>
<evidence type="ECO:0000313" key="4">
    <source>
        <dbReference type="EMBL" id="CAD6512134.1"/>
    </source>
</evidence>
<organism evidence="4 5">
    <name type="scientific">Candidatus Profftia tarda</name>
    <dbReference type="NCBI Taxonomy" id="1177216"/>
    <lineage>
        <taxon>Bacteria</taxon>
        <taxon>Pseudomonadati</taxon>
        <taxon>Pseudomonadota</taxon>
        <taxon>Gammaproteobacteria</taxon>
        <taxon>Enterobacterales</taxon>
        <taxon>Enterobacteriaceae</taxon>
        <taxon>Candidatus Profftia</taxon>
    </lineage>
</organism>
<dbReference type="InterPro" id="IPR051686">
    <property type="entry name" value="Lipoprotein_DolP"/>
</dbReference>
<dbReference type="PROSITE" id="PS50914">
    <property type="entry name" value="BON"/>
    <property type="match status" value="2"/>
</dbReference>